<evidence type="ECO:0000313" key="12">
    <source>
        <dbReference type="Proteomes" id="UP000035444"/>
    </source>
</evidence>
<evidence type="ECO:0000256" key="9">
    <source>
        <dbReference type="RuleBase" id="RU369079"/>
    </source>
</evidence>
<evidence type="ECO:0000256" key="3">
    <source>
        <dbReference type="ARBA" id="ARBA00022475"/>
    </source>
</evidence>
<keyword evidence="6 9" id="KW-1133">Transmembrane helix</keyword>
<dbReference type="EMBL" id="LAQL01000004">
    <property type="protein sequence ID" value="KLN61413.1"/>
    <property type="molecule type" value="Genomic_DNA"/>
</dbReference>
<keyword evidence="2 9" id="KW-0813">Transport</keyword>
<dbReference type="STRING" id="1489064.WH96_07215"/>
<evidence type="ECO:0000256" key="4">
    <source>
        <dbReference type="ARBA" id="ARBA00022519"/>
    </source>
</evidence>
<organism evidence="11 12">
    <name type="scientific">Kiloniella spongiae</name>
    <dbReference type="NCBI Taxonomy" id="1489064"/>
    <lineage>
        <taxon>Bacteria</taxon>
        <taxon>Pseudomonadati</taxon>
        <taxon>Pseudomonadota</taxon>
        <taxon>Alphaproteobacteria</taxon>
        <taxon>Rhodospirillales</taxon>
        <taxon>Kiloniellaceae</taxon>
        <taxon>Kiloniella</taxon>
    </lineage>
</organism>
<dbReference type="AlphaFoldDB" id="A0A0H2MGE5"/>
<dbReference type="GO" id="GO:0022857">
    <property type="term" value="F:transmembrane transporter activity"/>
    <property type="evidence" value="ECO:0007669"/>
    <property type="project" value="UniProtKB-UniRule"/>
</dbReference>
<feature type="domain" description="Tripartite ATP-independent periplasmic transporters DctQ component" evidence="10">
    <location>
        <begin position="32"/>
        <end position="157"/>
    </location>
</feature>
<evidence type="ECO:0000256" key="7">
    <source>
        <dbReference type="ARBA" id="ARBA00023136"/>
    </source>
</evidence>
<keyword evidence="4 9" id="KW-0997">Cell inner membrane</keyword>
<dbReference type="RefSeq" id="WP_047763495.1">
    <property type="nucleotide sequence ID" value="NZ_LAQL01000004.1"/>
</dbReference>
<comment type="function">
    <text evidence="9">Part of the tripartite ATP-independent periplasmic (TRAP) transport system.</text>
</comment>
<dbReference type="GO" id="GO:0015740">
    <property type="term" value="P:C4-dicarboxylate transport"/>
    <property type="evidence" value="ECO:0007669"/>
    <property type="project" value="TreeGrafter"/>
</dbReference>
<feature type="transmembrane region" description="Helical" evidence="9">
    <location>
        <begin position="91"/>
        <end position="109"/>
    </location>
</feature>
<evidence type="ECO:0000256" key="1">
    <source>
        <dbReference type="ARBA" id="ARBA00004429"/>
    </source>
</evidence>
<keyword evidence="3" id="KW-1003">Cell membrane</keyword>
<sequence length="173" mass="19398">MKLLNRFSKTIDKITGSAGVVAAWLFFLIGFFITYEVVMRKLGMPTKWSEEFSQIAQIWCVYLGIAFALQKRSLIIVDIIGDNINATLRKTLDLFAIILTALFCILTIANSFKDIGYSLKTSATTDSVLAIPMWVIQISLPIGLLLLFLQCLSEFYKTCIGTEETLSELDQAH</sequence>
<feature type="transmembrane region" description="Helical" evidence="9">
    <location>
        <begin position="129"/>
        <end position="149"/>
    </location>
</feature>
<proteinExistence type="inferred from homology"/>
<dbReference type="Proteomes" id="UP000035444">
    <property type="component" value="Unassembled WGS sequence"/>
</dbReference>
<reference evidence="11 12" key="1">
    <citation type="submission" date="2015-03" db="EMBL/GenBank/DDBJ databases">
        <title>Genome Sequence of Kiloniella spongiae MEBiC09566, isolated from a marine sponge.</title>
        <authorList>
            <person name="Shao Z."/>
            <person name="Wang L."/>
            <person name="Li X."/>
        </authorList>
    </citation>
    <scope>NUCLEOTIDE SEQUENCE [LARGE SCALE GENOMIC DNA]</scope>
    <source>
        <strain evidence="11 12">MEBiC09566</strain>
    </source>
</reference>
<evidence type="ECO:0000256" key="2">
    <source>
        <dbReference type="ARBA" id="ARBA00022448"/>
    </source>
</evidence>
<keyword evidence="12" id="KW-1185">Reference proteome</keyword>
<dbReference type="InterPro" id="IPR007387">
    <property type="entry name" value="TRAP_DctQ"/>
</dbReference>
<dbReference type="PANTHER" id="PTHR35011:SF2">
    <property type="entry name" value="2,3-DIKETO-L-GULONATE TRAP TRANSPORTER SMALL PERMEASE PROTEIN YIAM"/>
    <property type="match status" value="1"/>
</dbReference>
<comment type="similarity">
    <text evidence="8 9">Belongs to the TRAP transporter small permease family.</text>
</comment>
<evidence type="ECO:0000256" key="5">
    <source>
        <dbReference type="ARBA" id="ARBA00022692"/>
    </source>
</evidence>
<name>A0A0H2MGE5_9PROT</name>
<gene>
    <name evidence="11" type="ORF">WH96_07215</name>
</gene>
<comment type="subcellular location">
    <subcellularLocation>
        <location evidence="1 9">Cell inner membrane</location>
        <topology evidence="1 9">Multi-pass membrane protein</topology>
    </subcellularLocation>
</comment>
<evidence type="ECO:0000256" key="8">
    <source>
        <dbReference type="ARBA" id="ARBA00038436"/>
    </source>
</evidence>
<evidence type="ECO:0000256" key="6">
    <source>
        <dbReference type="ARBA" id="ARBA00022989"/>
    </source>
</evidence>
<accession>A0A0H2MGE5</accession>
<feature type="transmembrane region" description="Helical" evidence="9">
    <location>
        <begin position="21"/>
        <end position="40"/>
    </location>
</feature>
<dbReference type="Pfam" id="PF04290">
    <property type="entry name" value="DctQ"/>
    <property type="match status" value="1"/>
</dbReference>
<protein>
    <recommendedName>
        <fullName evidence="9">TRAP transporter small permease protein</fullName>
    </recommendedName>
</protein>
<dbReference type="GO" id="GO:0005886">
    <property type="term" value="C:plasma membrane"/>
    <property type="evidence" value="ECO:0007669"/>
    <property type="project" value="UniProtKB-SubCell"/>
</dbReference>
<dbReference type="InterPro" id="IPR055348">
    <property type="entry name" value="DctQ"/>
</dbReference>
<dbReference type="PANTHER" id="PTHR35011">
    <property type="entry name" value="2,3-DIKETO-L-GULONATE TRAP TRANSPORTER SMALL PERMEASE PROTEIN YIAM"/>
    <property type="match status" value="1"/>
</dbReference>
<evidence type="ECO:0000259" key="10">
    <source>
        <dbReference type="Pfam" id="PF04290"/>
    </source>
</evidence>
<comment type="subunit">
    <text evidence="9">The complex comprises the extracytoplasmic solute receptor protein and the two transmembrane proteins.</text>
</comment>
<keyword evidence="7 9" id="KW-0472">Membrane</keyword>
<comment type="caution">
    <text evidence="11">The sequence shown here is derived from an EMBL/GenBank/DDBJ whole genome shotgun (WGS) entry which is preliminary data.</text>
</comment>
<evidence type="ECO:0000313" key="11">
    <source>
        <dbReference type="EMBL" id="KLN61413.1"/>
    </source>
</evidence>
<dbReference type="OrthoDB" id="4964541at2"/>
<keyword evidence="5 9" id="KW-0812">Transmembrane</keyword>
<feature type="transmembrane region" description="Helical" evidence="9">
    <location>
        <begin position="52"/>
        <end position="70"/>
    </location>
</feature>